<dbReference type="Pfam" id="PF00091">
    <property type="entry name" value="Tubulin"/>
    <property type="match status" value="2"/>
</dbReference>
<protein>
    <recommendedName>
        <fullName evidence="15">Tubulin alpha chain</fullName>
    </recommendedName>
</protein>
<dbReference type="InterPro" id="IPR036525">
    <property type="entry name" value="Tubulin/FtsZ_GTPase_sf"/>
</dbReference>
<keyword evidence="7" id="KW-0378">Hydrolase</keyword>
<evidence type="ECO:0000256" key="3">
    <source>
        <dbReference type="ARBA" id="ARBA00009636"/>
    </source>
</evidence>
<dbReference type="PRINTS" id="PR01162">
    <property type="entry name" value="ALPHATUBULIN"/>
</dbReference>
<evidence type="ECO:0000256" key="7">
    <source>
        <dbReference type="ARBA" id="ARBA00022801"/>
    </source>
</evidence>
<dbReference type="InterPro" id="IPR023123">
    <property type="entry name" value="Tubulin_C"/>
</dbReference>
<keyword evidence="6" id="KW-0547">Nucleotide-binding</keyword>
<evidence type="ECO:0000256" key="9">
    <source>
        <dbReference type="ARBA" id="ARBA00023212"/>
    </source>
</evidence>
<dbReference type="InterPro" id="IPR000217">
    <property type="entry name" value="Tubulin"/>
</dbReference>
<reference evidence="13" key="2">
    <citation type="submission" date="2025-09" db="UniProtKB">
        <authorList>
            <consortium name="Ensembl"/>
        </authorList>
    </citation>
    <scope>IDENTIFICATION</scope>
</reference>
<dbReference type="Gene3D" id="1.10.287.600">
    <property type="entry name" value="Helix hairpin bin"/>
    <property type="match status" value="1"/>
</dbReference>
<proteinExistence type="inferred from homology"/>
<dbReference type="SUPFAM" id="SSF55307">
    <property type="entry name" value="Tubulin C-terminal domain-like"/>
    <property type="match status" value="1"/>
</dbReference>
<dbReference type="GeneTree" id="ENSGT00940000154457"/>
<dbReference type="FunFam" id="1.10.287.600:FF:000005">
    <property type="entry name" value="Tubulin alpha chain"/>
    <property type="match status" value="1"/>
</dbReference>
<keyword evidence="14" id="KW-1185">Reference proteome</keyword>
<accession>A0A8C9X707</accession>
<feature type="domain" description="Tubulin/FtsZ 2-layer sandwich" evidence="12">
    <location>
        <begin position="375"/>
        <end position="520"/>
    </location>
</feature>
<evidence type="ECO:0000256" key="4">
    <source>
        <dbReference type="ARBA" id="ARBA00022490"/>
    </source>
</evidence>
<name>A0A8C9X707_SANLU</name>
<dbReference type="GO" id="GO:0005525">
    <property type="term" value="F:GTP binding"/>
    <property type="evidence" value="ECO:0007669"/>
    <property type="project" value="UniProtKB-KW"/>
</dbReference>
<dbReference type="InterPro" id="IPR008280">
    <property type="entry name" value="Tub_FtsZ_C"/>
</dbReference>
<evidence type="ECO:0000256" key="8">
    <source>
        <dbReference type="ARBA" id="ARBA00023134"/>
    </source>
</evidence>
<keyword evidence="4" id="KW-0963">Cytoplasm</keyword>
<comment type="catalytic activity">
    <reaction evidence="10">
        <text>GTP + H2O = GDP + phosphate + H(+)</text>
        <dbReference type="Rhea" id="RHEA:19669"/>
        <dbReference type="ChEBI" id="CHEBI:15377"/>
        <dbReference type="ChEBI" id="CHEBI:15378"/>
        <dbReference type="ChEBI" id="CHEBI:37565"/>
        <dbReference type="ChEBI" id="CHEBI:43474"/>
        <dbReference type="ChEBI" id="CHEBI:58189"/>
    </reaction>
    <physiologicalReaction direction="left-to-right" evidence="10">
        <dbReference type="Rhea" id="RHEA:19670"/>
    </physiologicalReaction>
</comment>
<evidence type="ECO:0008006" key="15">
    <source>
        <dbReference type="Google" id="ProtNLM"/>
    </source>
</evidence>
<evidence type="ECO:0000256" key="10">
    <source>
        <dbReference type="ARBA" id="ARBA00049117"/>
    </source>
</evidence>
<dbReference type="GO" id="GO:0016787">
    <property type="term" value="F:hydrolase activity"/>
    <property type="evidence" value="ECO:0007669"/>
    <property type="project" value="UniProtKB-KW"/>
</dbReference>
<evidence type="ECO:0000256" key="5">
    <source>
        <dbReference type="ARBA" id="ARBA00022701"/>
    </source>
</evidence>
<evidence type="ECO:0000256" key="6">
    <source>
        <dbReference type="ARBA" id="ARBA00022741"/>
    </source>
</evidence>
<dbReference type="InterPro" id="IPR017975">
    <property type="entry name" value="Tubulin_CS"/>
</dbReference>
<evidence type="ECO:0000256" key="2">
    <source>
        <dbReference type="ARBA" id="ARBA00004245"/>
    </source>
</evidence>
<organism evidence="13 14">
    <name type="scientific">Sander lucioperca</name>
    <name type="common">Pike-perch</name>
    <name type="synonym">Perca lucioperca</name>
    <dbReference type="NCBI Taxonomy" id="283035"/>
    <lineage>
        <taxon>Eukaryota</taxon>
        <taxon>Metazoa</taxon>
        <taxon>Chordata</taxon>
        <taxon>Craniata</taxon>
        <taxon>Vertebrata</taxon>
        <taxon>Euteleostomi</taxon>
        <taxon>Actinopterygii</taxon>
        <taxon>Neopterygii</taxon>
        <taxon>Teleostei</taxon>
        <taxon>Neoteleostei</taxon>
        <taxon>Acanthomorphata</taxon>
        <taxon>Eupercaria</taxon>
        <taxon>Perciformes</taxon>
        <taxon>Percoidei</taxon>
        <taxon>Percidae</taxon>
        <taxon>Luciopercinae</taxon>
        <taxon>Sander</taxon>
    </lineage>
</organism>
<evidence type="ECO:0000256" key="1">
    <source>
        <dbReference type="ARBA" id="ARBA00001946"/>
    </source>
</evidence>
<feature type="domain" description="Tubulin/FtsZ GTPase" evidence="11">
    <location>
        <begin position="176"/>
        <end position="373"/>
    </location>
</feature>
<evidence type="ECO:0000313" key="14">
    <source>
        <dbReference type="Proteomes" id="UP000694568"/>
    </source>
</evidence>
<dbReference type="InterPro" id="IPR002452">
    <property type="entry name" value="Alpha_tubulin"/>
</dbReference>
<dbReference type="InterPro" id="IPR037103">
    <property type="entry name" value="Tubulin/FtsZ-like_C"/>
</dbReference>
<dbReference type="Pfam" id="PF03953">
    <property type="entry name" value="Tubulin_C"/>
    <property type="match status" value="1"/>
</dbReference>
<dbReference type="FunFam" id="3.40.50.1440:FF:000002">
    <property type="entry name" value="Tubulin alpha chain"/>
    <property type="match status" value="1"/>
</dbReference>
<gene>
    <name evidence="13" type="primary">LOC116059567</name>
</gene>
<dbReference type="AlphaFoldDB" id="A0A8C9X707"/>
<evidence type="ECO:0000259" key="11">
    <source>
        <dbReference type="SMART" id="SM00864"/>
    </source>
</evidence>
<dbReference type="GO" id="GO:0005200">
    <property type="term" value="F:structural constituent of cytoskeleton"/>
    <property type="evidence" value="ECO:0007669"/>
    <property type="project" value="InterPro"/>
</dbReference>
<dbReference type="PRINTS" id="PR01161">
    <property type="entry name" value="TUBULIN"/>
</dbReference>
<evidence type="ECO:0000313" key="13">
    <source>
        <dbReference type="Ensembl" id="ENSSLUP00000005184.1"/>
    </source>
</evidence>
<dbReference type="Proteomes" id="UP000694568">
    <property type="component" value="Unplaced"/>
</dbReference>
<evidence type="ECO:0000259" key="12">
    <source>
        <dbReference type="SMART" id="SM00865"/>
    </source>
</evidence>
<dbReference type="CDD" id="cd02186">
    <property type="entry name" value="alpha_tubulin"/>
    <property type="match status" value="1"/>
</dbReference>
<dbReference type="Gene3D" id="3.30.1330.20">
    <property type="entry name" value="Tubulin/FtsZ, C-terminal domain"/>
    <property type="match status" value="1"/>
</dbReference>
<comment type="similarity">
    <text evidence="3">Belongs to the tubulin family.</text>
</comment>
<sequence length="577" mass="63967">MYSFLSCISVHVGQAGVQIGNACWELYCLEHGIQPDGQMPSDKTIGGGDDSFNTFFSETGAGKHVPRAVFVDLEPTVIDEVRTGTYRQLFHPEQLITGKEDAANNYARGHYTIGKEIIDLVLDRIRKLRECISIHVGQAGVQIGNACWELYCLEHGIQPDGQMPSDKTIGGGDDSFNTFFSETGAGKHVPRAVFVDLEPTVIDEVRTGTYRQLFHPEQLITGKEDAANNYARGHYTIGKEIIDLVLDRIRKLSDQCTGLQGFLVFHSFGGGTGSGFTSLLMERLSVDYGKKSKLEFSIYPAPQVSTAVVEPYNSILTTHTTLEHSDCAFMVDNEAIYDICRRNLDIERPSYTNLNRLISQIVSSITASLRFDGALNVDLTEFQTNLVPYPRIHFPLATYAPVISAAKAYHEQLTVAEITNACFEPANQLVKCDPRHGKYMACCLLYRGDVVPKDVNAAIATIKTKRSIQFVDWCPTGFKVGINYQPPTVVPGGDLAKVQRAVCMLSNTTAIAEAWARLDHKFDLMYAKRAFVHWYVGEGMEEGEFSEAREDMAALEKDYEEVGVDSIEGEGEDEGEE</sequence>
<dbReference type="SMART" id="SM00865">
    <property type="entry name" value="Tubulin_C"/>
    <property type="match status" value="1"/>
</dbReference>
<reference evidence="13" key="1">
    <citation type="submission" date="2025-08" db="UniProtKB">
        <authorList>
            <consortium name="Ensembl"/>
        </authorList>
    </citation>
    <scope>IDENTIFICATION</scope>
</reference>
<dbReference type="FunFam" id="3.30.1330.20:FF:000001">
    <property type="entry name" value="Tubulin alpha chain"/>
    <property type="match status" value="1"/>
</dbReference>
<dbReference type="SMART" id="SM00864">
    <property type="entry name" value="Tubulin"/>
    <property type="match status" value="1"/>
</dbReference>
<dbReference type="GO" id="GO:0007017">
    <property type="term" value="P:microtubule-based process"/>
    <property type="evidence" value="ECO:0007669"/>
    <property type="project" value="InterPro"/>
</dbReference>
<keyword evidence="8" id="KW-0342">GTP-binding</keyword>
<comment type="cofactor">
    <cofactor evidence="1">
        <name>Mg(2+)</name>
        <dbReference type="ChEBI" id="CHEBI:18420"/>
    </cofactor>
</comment>
<dbReference type="GO" id="GO:0005874">
    <property type="term" value="C:microtubule"/>
    <property type="evidence" value="ECO:0007669"/>
    <property type="project" value="UniProtKB-KW"/>
</dbReference>
<dbReference type="Gene3D" id="3.40.50.1440">
    <property type="entry name" value="Tubulin/FtsZ, GTPase domain"/>
    <property type="match status" value="2"/>
</dbReference>
<dbReference type="PROSITE" id="PS00227">
    <property type="entry name" value="TUBULIN"/>
    <property type="match status" value="1"/>
</dbReference>
<dbReference type="InterPro" id="IPR003008">
    <property type="entry name" value="Tubulin_FtsZ_GTPase"/>
</dbReference>
<dbReference type="FunFam" id="3.40.50.1440:FF:000024">
    <property type="entry name" value="Tubulin alpha chain"/>
    <property type="match status" value="1"/>
</dbReference>
<dbReference type="PANTHER" id="PTHR11588">
    <property type="entry name" value="TUBULIN"/>
    <property type="match status" value="1"/>
</dbReference>
<dbReference type="InterPro" id="IPR018316">
    <property type="entry name" value="Tubulin/FtsZ_2-layer-sand-dom"/>
</dbReference>
<dbReference type="SUPFAM" id="SSF52490">
    <property type="entry name" value="Tubulin nucleotide-binding domain-like"/>
    <property type="match status" value="2"/>
</dbReference>
<dbReference type="Ensembl" id="ENSSLUT00000005324.1">
    <property type="protein sequence ID" value="ENSSLUP00000005184.1"/>
    <property type="gene ID" value="ENSSLUG00000002305.1"/>
</dbReference>
<keyword evidence="5" id="KW-0493">Microtubule</keyword>
<comment type="subcellular location">
    <subcellularLocation>
        <location evidence="2">Cytoplasm</location>
        <location evidence="2">Cytoskeleton</location>
    </subcellularLocation>
</comment>
<keyword evidence="9" id="KW-0206">Cytoskeleton</keyword>